<dbReference type="PROSITE" id="PS50835">
    <property type="entry name" value="IG_LIKE"/>
    <property type="match status" value="1"/>
</dbReference>
<dbReference type="PANTHER" id="PTHR19944:SF99">
    <property type="entry name" value="HLA CLASS II HISTOCOMPATIBILITY ANTIGEN, DRB1 BETA CHAIN"/>
    <property type="match status" value="1"/>
</dbReference>
<dbReference type="EMBL" id="MN514015">
    <property type="protein sequence ID" value="QKN22570.1"/>
    <property type="molecule type" value="mRNA"/>
</dbReference>
<organism evidence="4">
    <name type="scientific">Lissotriton vulgaris</name>
    <name type="common">Smooth newt</name>
    <name type="synonym">Triturus vulgaris</name>
    <dbReference type="NCBI Taxonomy" id="8324"/>
    <lineage>
        <taxon>Eukaryota</taxon>
        <taxon>Metazoa</taxon>
        <taxon>Chordata</taxon>
        <taxon>Craniata</taxon>
        <taxon>Vertebrata</taxon>
        <taxon>Euteleostomi</taxon>
        <taxon>Amphibia</taxon>
        <taxon>Batrachia</taxon>
        <taxon>Caudata</taxon>
        <taxon>Salamandroidea</taxon>
        <taxon>Salamandridae</taxon>
        <taxon>Pleurodelinae</taxon>
        <taxon>Lissotriton</taxon>
    </lineage>
</organism>
<feature type="transmembrane region" description="Helical" evidence="1">
    <location>
        <begin position="134"/>
        <end position="156"/>
    </location>
</feature>
<keyword evidence="1" id="KW-0472">Membrane</keyword>
<accession>A0A6M9U0W2</accession>
<feature type="chain" id="PRO_5027070675" evidence="2">
    <location>
        <begin position="26"/>
        <end position="177"/>
    </location>
</feature>
<dbReference type="SUPFAM" id="SSF48726">
    <property type="entry name" value="Immunoglobulin"/>
    <property type="match status" value="1"/>
</dbReference>
<keyword evidence="1" id="KW-1133">Transmembrane helix</keyword>
<evidence type="ECO:0000256" key="2">
    <source>
        <dbReference type="SAM" id="SignalP"/>
    </source>
</evidence>
<protein>
    <submittedName>
        <fullName evidence="4">MHC class II beta chain transcript 1</fullName>
    </submittedName>
</protein>
<keyword evidence="1" id="KW-0812">Transmembrane</keyword>
<dbReference type="PANTHER" id="PTHR19944">
    <property type="entry name" value="MHC CLASS II-RELATED"/>
    <property type="match status" value="1"/>
</dbReference>
<reference evidence="4" key="1">
    <citation type="submission" date="2019-09" db="EMBL/GenBank/DDBJ databases">
        <authorList>
            <person name="Dudek K."/>
        </authorList>
    </citation>
    <scope>NUCLEOTIDE SEQUENCE</scope>
</reference>
<feature type="signal peptide" evidence="2">
    <location>
        <begin position="1"/>
        <end position="25"/>
    </location>
</feature>
<dbReference type="InterPro" id="IPR013783">
    <property type="entry name" value="Ig-like_fold"/>
</dbReference>
<dbReference type="InterPro" id="IPR003006">
    <property type="entry name" value="Ig/MHC_CS"/>
</dbReference>
<dbReference type="InterPro" id="IPR036179">
    <property type="entry name" value="Ig-like_dom_sf"/>
</dbReference>
<proteinExistence type="evidence at transcript level"/>
<dbReference type="Gene3D" id="2.60.40.10">
    <property type="entry name" value="Immunoglobulins"/>
    <property type="match status" value="1"/>
</dbReference>
<keyword evidence="2" id="KW-0732">Signal</keyword>
<name>A0A6M9U0W2_LISVU</name>
<dbReference type="SMART" id="SM00407">
    <property type="entry name" value="IGc1"/>
    <property type="match status" value="1"/>
</dbReference>
<gene>
    <name evidence="4" type="primary">Limv-DNB</name>
</gene>
<evidence type="ECO:0000313" key="4">
    <source>
        <dbReference type="EMBL" id="QKN22570.1"/>
    </source>
</evidence>
<dbReference type="InterPro" id="IPR050160">
    <property type="entry name" value="MHC/Immunoglobulin"/>
</dbReference>
<dbReference type="PROSITE" id="PS00290">
    <property type="entry name" value="IG_MHC"/>
    <property type="match status" value="1"/>
</dbReference>
<evidence type="ECO:0000259" key="3">
    <source>
        <dbReference type="PROSITE" id="PS50835"/>
    </source>
</evidence>
<sequence>MEDVWRTAGGLLALLALLGARAVHCTEAPVKPSVRVYASKSEDPKKPHRLTCNVNGFYPYGISVRWFKNCQEDPGVVSSELLQNGDWTAQIMKQLSTTIERGDLFVCEVEHVSLDQPIRQEWRLEASESARSKMVTGVVGFVLGGIFIVIGLVIYLKNKKGARQFNNCEPEEANFMN</sequence>
<dbReference type="Pfam" id="PF07654">
    <property type="entry name" value="C1-set"/>
    <property type="match status" value="1"/>
</dbReference>
<feature type="domain" description="Ig-like" evidence="3">
    <location>
        <begin position="32"/>
        <end position="136"/>
    </location>
</feature>
<dbReference type="AlphaFoldDB" id="A0A6M9U0W2"/>
<evidence type="ECO:0000256" key="1">
    <source>
        <dbReference type="SAM" id="Phobius"/>
    </source>
</evidence>
<dbReference type="InterPro" id="IPR007110">
    <property type="entry name" value="Ig-like_dom"/>
</dbReference>
<dbReference type="InterPro" id="IPR003597">
    <property type="entry name" value="Ig_C1-set"/>
</dbReference>